<dbReference type="Pfam" id="PF12685">
    <property type="entry name" value="SpoIIIAH"/>
    <property type="match status" value="1"/>
</dbReference>
<sequence>MNSKKQTIWLVSMLSLMVVLSAYYLFTEDVKELDVATSATGIKTNEIVVNTGQSDVSHPAGSDAKAVSGHADNKTTAKATDPKATDPKAADPKAGSAKAETPAGATDAAKSSKSAAAGDKAAQPVSKTEKSDSTTDAQALQNVQGAAKATSGTDYFLTAQMKRHDELSKQVEALMTIALDKNKTKEEAAKAQEELAKLQDTQDRVDSLEESLMKDFPQAIVTQDASKWKITVQATKLVPSQAVTIVDKAIQELGIRPDQIKVEMKP</sequence>
<dbReference type="Proteomes" id="UP001469365">
    <property type="component" value="Unassembled WGS sequence"/>
</dbReference>
<evidence type="ECO:0000313" key="5">
    <source>
        <dbReference type="Proteomes" id="UP001469365"/>
    </source>
</evidence>
<dbReference type="Gene3D" id="1.10.287.4300">
    <property type="entry name" value="Stage III sporulation protein AH-like"/>
    <property type="match status" value="1"/>
</dbReference>
<feature type="compositionally biased region" description="Basic and acidic residues" evidence="2">
    <location>
        <begin position="71"/>
        <end position="91"/>
    </location>
</feature>
<feature type="compositionally biased region" description="Low complexity" evidence="2">
    <location>
        <begin position="103"/>
        <end position="122"/>
    </location>
</feature>
<proteinExistence type="predicted"/>
<keyword evidence="5" id="KW-1185">Reference proteome</keyword>
<dbReference type="EMBL" id="JBBPCC010000035">
    <property type="protein sequence ID" value="MEK8132745.1"/>
    <property type="molecule type" value="Genomic_DNA"/>
</dbReference>
<feature type="coiled-coil region" evidence="1">
    <location>
        <begin position="174"/>
        <end position="211"/>
    </location>
</feature>
<reference evidence="4 5" key="1">
    <citation type="submission" date="2024-04" db="EMBL/GenBank/DDBJ databases">
        <title>draft genome sequnece of Paenibacillus filicis.</title>
        <authorList>
            <person name="Kim D.-U."/>
        </authorList>
    </citation>
    <scope>NUCLEOTIDE SEQUENCE [LARGE SCALE GENOMIC DNA]</scope>
    <source>
        <strain evidence="4 5">KACC14197</strain>
    </source>
</reference>
<keyword evidence="1" id="KW-0175">Coiled coil</keyword>
<feature type="transmembrane region" description="Helical" evidence="3">
    <location>
        <begin position="7"/>
        <end position="26"/>
    </location>
</feature>
<keyword evidence="3" id="KW-1133">Transmembrane helix</keyword>
<gene>
    <name evidence="4" type="ORF">WMW72_33180</name>
</gene>
<accession>A0ABU9DV37</accession>
<keyword evidence="3" id="KW-0472">Membrane</keyword>
<organism evidence="4 5">
    <name type="scientific">Paenibacillus filicis</name>
    <dbReference type="NCBI Taxonomy" id="669464"/>
    <lineage>
        <taxon>Bacteria</taxon>
        <taxon>Bacillati</taxon>
        <taxon>Bacillota</taxon>
        <taxon>Bacilli</taxon>
        <taxon>Bacillales</taxon>
        <taxon>Paenibacillaceae</taxon>
        <taxon>Paenibacillus</taxon>
    </lineage>
</organism>
<feature type="region of interest" description="Disordered" evidence="2">
    <location>
        <begin position="53"/>
        <end position="137"/>
    </location>
</feature>
<keyword evidence="3" id="KW-0812">Transmembrane</keyword>
<evidence type="ECO:0000256" key="2">
    <source>
        <dbReference type="SAM" id="MobiDB-lite"/>
    </source>
</evidence>
<dbReference type="InterPro" id="IPR024232">
    <property type="entry name" value="SpoIIIAH"/>
</dbReference>
<name>A0ABU9DV37_9BACL</name>
<dbReference type="InterPro" id="IPR038503">
    <property type="entry name" value="SpoIIIAH_sf"/>
</dbReference>
<dbReference type="RefSeq" id="WP_341419869.1">
    <property type="nucleotide sequence ID" value="NZ_JBBPCC010000035.1"/>
</dbReference>
<evidence type="ECO:0000256" key="1">
    <source>
        <dbReference type="SAM" id="Coils"/>
    </source>
</evidence>
<protein>
    <submittedName>
        <fullName evidence="4">SpoIIIAH-like family protein</fullName>
    </submittedName>
</protein>
<evidence type="ECO:0000313" key="4">
    <source>
        <dbReference type="EMBL" id="MEK8132745.1"/>
    </source>
</evidence>
<evidence type="ECO:0000256" key="3">
    <source>
        <dbReference type="SAM" id="Phobius"/>
    </source>
</evidence>
<comment type="caution">
    <text evidence="4">The sequence shown here is derived from an EMBL/GenBank/DDBJ whole genome shotgun (WGS) entry which is preliminary data.</text>
</comment>